<reference evidence="2" key="2">
    <citation type="journal article" date="2021" name="PeerJ">
        <title>Extensive microbial diversity within the chicken gut microbiome revealed by metagenomics and culture.</title>
        <authorList>
            <person name="Gilroy R."/>
            <person name="Ravi A."/>
            <person name="Getino M."/>
            <person name="Pursley I."/>
            <person name="Horton D.L."/>
            <person name="Alikhan N.F."/>
            <person name="Baker D."/>
            <person name="Gharbi K."/>
            <person name="Hall N."/>
            <person name="Watson M."/>
            <person name="Adriaenssens E.M."/>
            <person name="Foster-Nyarko E."/>
            <person name="Jarju S."/>
            <person name="Secka A."/>
            <person name="Antonio M."/>
            <person name="Oren A."/>
            <person name="Chaudhuri R.R."/>
            <person name="La Ragione R."/>
            <person name="Hildebrand F."/>
            <person name="Pallen M.J."/>
        </authorList>
    </citation>
    <scope>NUCLEOTIDE SEQUENCE</scope>
    <source>
        <strain evidence="2">B1-15692</strain>
    </source>
</reference>
<name>A0A9D9I630_9BACT</name>
<gene>
    <name evidence="2" type="ORF">IAB99_02650</name>
</gene>
<evidence type="ECO:0000313" key="2">
    <source>
        <dbReference type="EMBL" id="MBO8466649.1"/>
    </source>
</evidence>
<reference evidence="2" key="1">
    <citation type="submission" date="2020-10" db="EMBL/GenBank/DDBJ databases">
        <authorList>
            <person name="Gilroy R."/>
        </authorList>
    </citation>
    <scope>NUCLEOTIDE SEQUENCE</scope>
    <source>
        <strain evidence="2">B1-15692</strain>
    </source>
</reference>
<dbReference type="EMBL" id="JADIMH010000013">
    <property type="protein sequence ID" value="MBO8466649.1"/>
    <property type="molecule type" value="Genomic_DNA"/>
</dbReference>
<sequence>MKNDIFSFSRFGRYFRSELASIFSGKGISILAFGLMPVYIFVLDILFSSFGYEYNYMYVSSRSIFFAIAGFIFVIWMPAACYGYITEKRAGSIFTLLPASGLEKTLSMIINTMIIIPLSFLAIYFALDLLITLAVGSPVKDSIMLYLFTQPLTAAEVLFSDMLLSAANNMLFFLLGAVIFKKHKIAKTILVLMGISIVVSFGAISVINAIYMDWETVARIDIDSLSVWNTVWSCILCAALSAGIFFRIRKIQY</sequence>
<feature type="transmembrane region" description="Helical" evidence="1">
    <location>
        <begin position="157"/>
        <end position="180"/>
    </location>
</feature>
<evidence type="ECO:0000256" key="1">
    <source>
        <dbReference type="SAM" id="Phobius"/>
    </source>
</evidence>
<comment type="caution">
    <text evidence="2">The sequence shown here is derived from an EMBL/GenBank/DDBJ whole genome shotgun (WGS) entry which is preliminary data.</text>
</comment>
<dbReference type="AlphaFoldDB" id="A0A9D9I630"/>
<organism evidence="2 3">
    <name type="scientific">Candidatus Cryptobacteroides faecipullorum</name>
    <dbReference type="NCBI Taxonomy" id="2840764"/>
    <lineage>
        <taxon>Bacteria</taxon>
        <taxon>Pseudomonadati</taxon>
        <taxon>Bacteroidota</taxon>
        <taxon>Bacteroidia</taxon>
        <taxon>Bacteroidales</taxon>
        <taxon>Candidatus Cryptobacteroides</taxon>
    </lineage>
</organism>
<feature type="transmembrane region" description="Helical" evidence="1">
    <location>
        <begin position="230"/>
        <end position="248"/>
    </location>
</feature>
<proteinExistence type="predicted"/>
<keyword evidence="1" id="KW-0472">Membrane</keyword>
<feature type="transmembrane region" description="Helical" evidence="1">
    <location>
        <begin position="189"/>
        <end position="210"/>
    </location>
</feature>
<dbReference type="Proteomes" id="UP000823660">
    <property type="component" value="Unassembled WGS sequence"/>
</dbReference>
<keyword evidence="1" id="KW-1133">Transmembrane helix</keyword>
<accession>A0A9D9I630</accession>
<feature type="transmembrane region" description="Helical" evidence="1">
    <location>
        <begin position="106"/>
        <end position="137"/>
    </location>
</feature>
<protein>
    <submittedName>
        <fullName evidence="2">Uncharacterized protein</fullName>
    </submittedName>
</protein>
<feature type="transmembrane region" description="Helical" evidence="1">
    <location>
        <begin position="30"/>
        <end position="52"/>
    </location>
</feature>
<evidence type="ECO:0000313" key="3">
    <source>
        <dbReference type="Proteomes" id="UP000823660"/>
    </source>
</evidence>
<keyword evidence="1" id="KW-0812">Transmembrane</keyword>
<feature type="transmembrane region" description="Helical" evidence="1">
    <location>
        <begin position="64"/>
        <end position="85"/>
    </location>
</feature>